<proteinExistence type="predicted"/>
<feature type="region of interest" description="Disordered" evidence="1">
    <location>
        <begin position="1"/>
        <end position="22"/>
    </location>
</feature>
<feature type="compositionally biased region" description="Polar residues" evidence="1">
    <location>
        <begin position="1"/>
        <end position="16"/>
    </location>
</feature>
<gene>
    <name evidence="2" type="ORF">PHYSODRAFT_322719</name>
</gene>
<sequence length="254" mass="27688">MPIQSRNEGSQHQLSTARPLVDEERDEVASSLALVCAAVVTASQERRALSVPLEARAMEIGSPADGSGRRLEVHIQTLSRRARALESRVLIAETVVDFGQDALAVTTTGTPGIGKSMFFAYFFLRFSVENQKTTIIAASFSTHSTMTEVNEAKDGLIHLYDGPPQYSPVGFHMQERMAPRSGHAALGSEELHIASEEVNLTGTAPLGNGTQRNREEGPSIAVHELTKFADVIEQRFRVFDGVAREWTKPSLIDG</sequence>
<dbReference type="GeneID" id="20644842"/>
<name>G4YJ37_PHYSP</name>
<dbReference type="EMBL" id="JH159151">
    <property type="protein sequence ID" value="EGZ29177.1"/>
    <property type="molecule type" value="Genomic_DNA"/>
</dbReference>
<organism evidence="2 3">
    <name type="scientific">Phytophthora sojae (strain P6497)</name>
    <name type="common">Soybean stem and root rot agent</name>
    <name type="synonym">Phytophthora megasperma f. sp. glycines</name>
    <dbReference type="NCBI Taxonomy" id="1094619"/>
    <lineage>
        <taxon>Eukaryota</taxon>
        <taxon>Sar</taxon>
        <taxon>Stramenopiles</taxon>
        <taxon>Oomycota</taxon>
        <taxon>Peronosporomycetes</taxon>
        <taxon>Peronosporales</taxon>
        <taxon>Peronosporaceae</taxon>
        <taxon>Phytophthora</taxon>
    </lineage>
</organism>
<dbReference type="KEGG" id="psoj:PHYSODRAFT_322719"/>
<accession>G4YJ37</accession>
<dbReference type="AlphaFoldDB" id="G4YJ37"/>
<dbReference type="InParanoid" id="G4YJ37"/>
<evidence type="ECO:0000313" key="2">
    <source>
        <dbReference type="EMBL" id="EGZ29177.1"/>
    </source>
</evidence>
<reference evidence="2 3" key="1">
    <citation type="journal article" date="2006" name="Science">
        <title>Phytophthora genome sequences uncover evolutionary origins and mechanisms of pathogenesis.</title>
        <authorList>
            <person name="Tyler B.M."/>
            <person name="Tripathy S."/>
            <person name="Zhang X."/>
            <person name="Dehal P."/>
            <person name="Jiang R.H."/>
            <person name="Aerts A."/>
            <person name="Arredondo F.D."/>
            <person name="Baxter L."/>
            <person name="Bensasson D."/>
            <person name="Beynon J.L."/>
            <person name="Chapman J."/>
            <person name="Damasceno C.M."/>
            <person name="Dorrance A.E."/>
            <person name="Dou D."/>
            <person name="Dickerman A.W."/>
            <person name="Dubchak I.L."/>
            <person name="Garbelotto M."/>
            <person name="Gijzen M."/>
            <person name="Gordon S.G."/>
            <person name="Govers F."/>
            <person name="Grunwald N.J."/>
            <person name="Huang W."/>
            <person name="Ivors K.L."/>
            <person name="Jones R.W."/>
            <person name="Kamoun S."/>
            <person name="Krampis K."/>
            <person name="Lamour K.H."/>
            <person name="Lee M.K."/>
            <person name="McDonald W.H."/>
            <person name="Medina M."/>
            <person name="Meijer H.J."/>
            <person name="Nordberg E.K."/>
            <person name="Maclean D.J."/>
            <person name="Ospina-Giraldo M.D."/>
            <person name="Morris P.F."/>
            <person name="Phuntumart V."/>
            <person name="Putnam N.H."/>
            <person name="Rash S."/>
            <person name="Rose J.K."/>
            <person name="Sakihama Y."/>
            <person name="Salamov A.A."/>
            <person name="Savidor A."/>
            <person name="Scheuring C.F."/>
            <person name="Smith B.M."/>
            <person name="Sobral B.W."/>
            <person name="Terry A."/>
            <person name="Torto-Alalibo T.A."/>
            <person name="Win J."/>
            <person name="Xu Z."/>
            <person name="Zhang H."/>
            <person name="Grigoriev I.V."/>
            <person name="Rokhsar D.S."/>
            <person name="Boore J.L."/>
        </authorList>
    </citation>
    <scope>NUCLEOTIDE SEQUENCE [LARGE SCALE GENOMIC DNA]</scope>
    <source>
        <strain evidence="2 3">P6497</strain>
    </source>
</reference>
<keyword evidence="3" id="KW-1185">Reference proteome</keyword>
<protein>
    <submittedName>
        <fullName evidence="2">Uncharacterized protein</fullName>
    </submittedName>
</protein>
<evidence type="ECO:0000313" key="3">
    <source>
        <dbReference type="Proteomes" id="UP000002640"/>
    </source>
</evidence>
<dbReference type="Proteomes" id="UP000002640">
    <property type="component" value="Unassembled WGS sequence"/>
</dbReference>
<dbReference type="RefSeq" id="XP_009516452.1">
    <property type="nucleotide sequence ID" value="XM_009518157.1"/>
</dbReference>
<evidence type="ECO:0000256" key="1">
    <source>
        <dbReference type="SAM" id="MobiDB-lite"/>
    </source>
</evidence>